<dbReference type="InterPro" id="IPR000189">
    <property type="entry name" value="Transglyc_AS"/>
</dbReference>
<evidence type="ECO:0000259" key="3">
    <source>
        <dbReference type="Pfam" id="PF01464"/>
    </source>
</evidence>
<feature type="signal peptide" evidence="2">
    <location>
        <begin position="1"/>
        <end position="24"/>
    </location>
</feature>
<organism evidence="4 5">
    <name type="scientific">Nitrosomonas aestuarii</name>
    <dbReference type="NCBI Taxonomy" id="52441"/>
    <lineage>
        <taxon>Bacteria</taxon>
        <taxon>Pseudomonadati</taxon>
        <taxon>Pseudomonadota</taxon>
        <taxon>Betaproteobacteria</taxon>
        <taxon>Nitrosomonadales</taxon>
        <taxon>Nitrosomonadaceae</taxon>
        <taxon>Nitrosomonas</taxon>
    </lineage>
</organism>
<evidence type="ECO:0000313" key="5">
    <source>
        <dbReference type="Proteomes" id="UP000199533"/>
    </source>
</evidence>
<dbReference type="GO" id="GO:0016020">
    <property type="term" value="C:membrane"/>
    <property type="evidence" value="ECO:0007669"/>
    <property type="project" value="InterPro"/>
</dbReference>
<dbReference type="Gene3D" id="1.25.40.10">
    <property type="entry name" value="Tetratricopeptide repeat domain"/>
    <property type="match status" value="1"/>
</dbReference>
<comment type="similarity">
    <text evidence="1">Belongs to the transglycosylase Slt family.</text>
</comment>
<dbReference type="InterPro" id="IPR023346">
    <property type="entry name" value="Lysozyme-like_dom_sf"/>
</dbReference>
<dbReference type="SUPFAM" id="SSF53955">
    <property type="entry name" value="Lysozyme-like"/>
    <property type="match status" value="1"/>
</dbReference>
<dbReference type="CDD" id="cd00254">
    <property type="entry name" value="LT-like"/>
    <property type="match status" value="1"/>
</dbReference>
<sequence>MYLRNIKPFLILVCGLALLNTAEANNRSPELKSQTFQYLTDAADTPVELVKLAKQHEHAEGIPRNYARAAELYCEAAGLGYDEAQYALGWMYANGRGVPRNDSIAAQLFGMAAEQGHAHAGKMIRFLDDSKESVLPECIQSVAQNNLIDYSDKPYFDLVQKLAPRYYLDPALVMAIITVESAFNAQAVSHKNAQGLMQLIPETAERFQVKNSFDAEENIKGGMAYLRWLLAFFKGDVTLAIAAYNAGEGAVERHQGIPPYTETINYVKKIQAQYTKPTHPYQPDIVHRHAVIALSEYE</sequence>
<dbReference type="OrthoDB" id="9815002at2"/>
<dbReference type="PROSITE" id="PS00922">
    <property type="entry name" value="TRANSGLYCOSYLASE"/>
    <property type="match status" value="1"/>
</dbReference>
<name>A0A1I3XGC1_9PROT</name>
<dbReference type="PANTHER" id="PTHR37423">
    <property type="entry name" value="SOLUBLE LYTIC MUREIN TRANSGLYCOSYLASE-RELATED"/>
    <property type="match status" value="1"/>
</dbReference>
<accession>A0A1I3XGC1</accession>
<reference evidence="5" key="1">
    <citation type="submission" date="2016-10" db="EMBL/GenBank/DDBJ databases">
        <authorList>
            <person name="Varghese N."/>
            <person name="Submissions S."/>
        </authorList>
    </citation>
    <scope>NUCLEOTIDE SEQUENCE [LARGE SCALE GENOMIC DNA]</scope>
    <source>
        <strain evidence="5">Nm69</strain>
    </source>
</reference>
<dbReference type="SMART" id="SM00671">
    <property type="entry name" value="SEL1"/>
    <property type="match status" value="2"/>
</dbReference>
<dbReference type="InterPro" id="IPR008258">
    <property type="entry name" value="Transglycosylase_SLT_dom_1"/>
</dbReference>
<dbReference type="Proteomes" id="UP000199533">
    <property type="component" value="Unassembled WGS sequence"/>
</dbReference>
<dbReference type="GO" id="GO:0000270">
    <property type="term" value="P:peptidoglycan metabolic process"/>
    <property type="evidence" value="ECO:0007669"/>
    <property type="project" value="InterPro"/>
</dbReference>
<dbReference type="STRING" id="52441.SAMN05216302_1001280"/>
<proteinExistence type="inferred from homology"/>
<dbReference type="InterPro" id="IPR006597">
    <property type="entry name" value="Sel1-like"/>
</dbReference>
<evidence type="ECO:0000313" key="4">
    <source>
        <dbReference type="EMBL" id="SFK18604.1"/>
    </source>
</evidence>
<evidence type="ECO:0000256" key="1">
    <source>
        <dbReference type="ARBA" id="ARBA00007734"/>
    </source>
</evidence>
<feature type="chain" id="PRO_5011521460" evidence="2">
    <location>
        <begin position="25"/>
        <end position="298"/>
    </location>
</feature>
<keyword evidence="5" id="KW-1185">Reference proteome</keyword>
<dbReference type="GO" id="GO:0008933">
    <property type="term" value="F:peptidoglycan lytic transglycosylase activity"/>
    <property type="evidence" value="ECO:0007669"/>
    <property type="project" value="InterPro"/>
</dbReference>
<dbReference type="Pfam" id="PF08238">
    <property type="entry name" value="Sel1"/>
    <property type="match status" value="2"/>
</dbReference>
<evidence type="ECO:0000256" key="2">
    <source>
        <dbReference type="SAM" id="SignalP"/>
    </source>
</evidence>
<dbReference type="AlphaFoldDB" id="A0A1I3XGC1"/>
<dbReference type="Pfam" id="PF01464">
    <property type="entry name" value="SLT"/>
    <property type="match status" value="1"/>
</dbReference>
<dbReference type="EMBL" id="FOSP01000001">
    <property type="protein sequence ID" value="SFK18604.1"/>
    <property type="molecule type" value="Genomic_DNA"/>
</dbReference>
<dbReference type="InterPro" id="IPR011990">
    <property type="entry name" value="TPR-like_helical_dom_sf"/>
</dbReference>
<keyword evidence="2" id="KW-0732">Signal</keyword>
<dbReference type="Gene3D" id="1.10.530.10">
    <property type="match status" value="1"/>
</dbReference>
<gene>
    <name evidence="4" type="ORF">SAMN05216302_1001280</name>
</gene>
<dbReference type="PANTHER" id="PTHR37423:SF2">
    <property type="entry name" value="MEMBRANE-BOUND LYTIC MUREIN TRANSGLYCOSYLASE C"/>
    <property type="match status" value="1"/>
</dbReference>
<protein>
    <submittedName>
        <fullName evidence="4">Sel1 repeat-containing protein</fullName>
    </submittedName>
</protein>
<dbReference type="SUPFAM" id="SSF81901">
    <property type="entry name" value="HCP-like"/>
    <property type="match status" value="1"/>
</dbReference>
<feature type="domain" description="Transglycosylase SLT" evidence="3">
    <location>
        <begin position="158"/>
        <end position="257"/>
    </location>
</feature>